<dbReference type="InterPro" id="IPR001509">
    <property type="entry name" value="Epimerase_deHydtase"/>
</dbReference>
<gene>
    <name evidence="4" type="ORF">GLOTRDRAFT_133046</name>
</gene>
<dbReference type="OrthoDB" id="2735536at2759"/>
<reference evidence="4 5" key="1">
    <citation type="journal article" date="2012" name="Science">
        <title>The Paleozoic origin of enzymatic lignin decomposition reconstructed from 31 fungal genomes.</title>
        <authorList>
            <person name="Floudas D."/>
            <person name="Binder M."/>
            <person name="Riley R."/>
            <person name="Barry K."/>
            <person name="Blanchette R.A."/>
            <person name="Henrissat B."/>
            <person name="Martinez A.T."/>
            <person name="Otillar R."/>
            <person name="Spatafora J.W."/>
            <person name="Yadav J.S."/>
            <person name="Aerts A."/>
            <person name="Benoit I."/>
            <person name="Boyd A."/>
            <person name="Carlson A."/>
            <person name="Copeland A."/>
            <person name="Coutinho P.M."/>
            <person name="de Vries R.P."/>
            <person name="Ferreira P."/>
            <person name="Findley K."/>
            <person name="Foster B."/>
            <person name="Gaskell J."/>
            <person name="Glotzer D."/>
            <person name="Gorecki P."/>
            <person name="Heitman J."/>
            <person name="Hesse C."/>
            <person name="Hori C."/>
            <person name="Igarashi K."/>
            <person name="Jurgens J.A."/>
            <person name="Kallen N."/>
            <person name="Kersten P."/>
            <person name="Kohler A."/>
            <person name="Kuees U."/>
            <person name="Kumar T.K.A."/>
            <person name="Kuo A."/>
            <person name="LaButti K."/>
            <person name="Larrondo L.F."/>
            <person name="Lindquist E."/>
            <person name="Ling A."/>
            <person name="Lombard V."/>
            <person name="Lucas S."/>
            <person name="Lundell T."/>
            <person name="Martin R."/>
            <person name="McLaughlin D.J."/>
            <person name="Morgenstern I."/>
            <person name="Morin E."/>
            <person name="Murat C."/>
            <person name="Nagy L.G."/>
            <person name="Nolan M."/>
            <person name="Ohm R.A."/>
            <person name="Patyshakuliyeva A."/>
            <person name="Rokas A."/>
            <person name="Ruiz-Duenas F.J."/>
            <person name="Sabat G."/>
            <person name="Salamov A."/>
            <person name="Samejima M."/>
            <person name="Schmutz J."/>
            <person name="Slot J.C."/>
            <person name="St John F."/>
            <person name="Stenlid J."/>
            <person name="Sun H."/>
            <person name="Sun S."/>
            <person name="Syed K."/>
            <person name="Tsang A."/>
            <person name="Wiebenga A."/>
            <person name="Young D."/>
            <person name="Pisabarro A."/>
            <person name="Eastwood D.C."/>
            <person name="Martin F."/>
            <person name="Cullen D."/>
            <person name="Grigoriev I.V."/>
            <person name="Hibbett D.S."/>
        </authorList>
    </citation>
    <scope>NUCLEOTIDE SEQUENCE [LARGE SCALE GENOMIC DNA]</scope>
    <source>
        <strain evidence="4 5">ATCC 11539</strain>
    </source>
</reference>
<dbReference type="OMA" id="CREKKLL"/>
<dbReference type="InterPro" id="IPR036291">
    <property type="entry name" value="NAD(P)-bd_dom_sf"/>
</dbReference>
<keyword evidence="5" id="KW-1185">Reference proteome</keyword>
<dbReference type="KEGG" id="gtr:GLOTRDRAFT_133046"/>
<dbReference type="GO" id="GO:0016616">
    <property type="term" value="F:oxidoreductase activity, acting on the CH-OH group of donors, NAD or NADP as acceptor"/>
    <property type="evidence" value="ECO:0007669"/>
    <property type="project" value="TreeGrafter"/>
</dbReference>
<dbReference type="EMBL" id="KB469310">
    <property type="protein sequence ID" value="EPQ51678.1"/>
    <property type="molecule type" value="Genomic_DNA"/>
</dbReference>
<name>S7PVY7_GLOTA</name>
<proteinExistence type="inferred from homology"/>
<dbReference type="PANTHER" id="PTHR10366">
    <property type="entry name" value="NAD DEPENDENT EPIMERASE/DEHYDRATASE"/>
    <property type="match status" value="1"/>
</dbReference>
<evidence type="ECO:0000313" key="5">
    <source>
        <dbReference type="Proteomes" id="UP000030669"/>
    </source>
</evidence>
<evidence type="ECO:0000313" key="4">
    <source>
        <dbReference type="EMBL" id="EPQ51678.1"/>
    </source>
</evidence>
<dbReference type="PANTHER" id="PTHR10366:SF562">
    <property type="entry name" value="ALDEHYDE REDUCTASE II (AFU_ORTHOLOGUE AFUA_1G11360)"/>
    <property type="match status" value="1"/>
</dbReference>
<accession>S7PVY7</accession>
<dbReference type="Pfam" id="PF01370">
    <property type="entry name" value="Epimerase"/>
    <property type="match status" value="1"/>
</dbReference>
<evidence type="ECO:0000259" key="3">
    <source>
        <dbReference type="Pfam" id="PF01370"/>
    </source>
</evidence>
<dbReference type="InterPro" id="IPR050425">
    <property type="entry name" value="NAD(P)_dehydrat-like"/>
</dbReference>
<sequence length="344" mass="37302">MADATVTAHGGGELQTVPLGTIVLVTGANGYIGAHVVDEALSHGYVVRGVTRSEEKGRGLKQYAQAKYGADRYEAVVVPDIEAEGAYDTVIKGVAGVIHVASPVTIQGSARQAIDAAVNGTLNILKAAKSEPSVRSVVITSSSVASVLPSFEKAQKADHTTWNDVTYDELAKQGFPDGNPAAAYYASKVRAERLAWKFYDEKKPQYKLNTLLPNVNLGRPLEYPGAQAATTSAWIYDIIKGSRSVIDNVRSQWYVHVRDNAKLHVRALADPSIRSERIWAAAAVFTWPEVLRILKELHPELTLPDDPKQTKPDLTVVDNKRGEALLGGWTSLKDTLKEMGTSFP</sequence>
<keyword evidence="1" id="KW-0560">Oxidoreductase</keyword>
<feature type="domain" description="NAD-dependent epimerase/dehydratase" evidence="3">
    <location>
        <begin position="23"/>
        <end position="272"/>
    </location>
</feature>
<protein>
    <submittedName>
        <fullName evidence="4">Aldehyde reductase</fullName>
    </submittedName>
</protein>
<comment type="similarity">
    <text evidence="2">Belongs to the NAD(P)-dependent epimerase/dehydratase family. Dihydroflavonol-4-reductase subfamily.</text>
</comment>
<dbReference type="AlphaFoldDB" id="S7PVY7"/>
<dbReference type="HOGENOM" id="CLU_007383_9_2_1"/>
<dbReference type="SUPFAM" id="SSF51735">
    <property type="entry name" value="NAD(P)-binding Rossmann-fold domains"/>
    <property type="match status" value="1"/>
</dbReference>
<dbReference type="Proteomes" id="UP000030669">
    <property type="component" value="Unassembled WGS sequence"/>
</dbReference>
<dbReference type="eggNOG" id="KOG1502">
    <property type="taxonomic scope" value="Eukaryota"/>
</dbReference>
<organism evidence="4 5">
    <name type="scientific">Gloeophyllum trabeum (strain ATCC 11539 / FP-39264 / Madison 617)</name>
    <name type="common">Brown rot fungus</name>
    <dbReference type="NCBI Taxonomy" id="670483"/>
    <lineage>
        <taxon>Eukaryota</taxon>
        <taxon>Fungi</taxon>
        <taxon>Dikarya</taxon>
        <taxon>Basidiomycota</taxon>
        <taxon>Agaricomycotina</taxon>
        <taxon>Agaricomycetes</taxon>
        <taxon>Gloeophyllales</taxon>
        <taxon>Gloeophyllaceae</taxon>
        <taxon>Gloeophyllum</taxon>
    </lineage>
</organism>
<dbReference type="Gene3D" id="3.40.50.720">
    <property type="entry name" value="NAD(P)-binding Rossmann-like Domain"/>
    <property type="match status" value="1"/>
</dbReference>
<dbReference type="GeneID" id="19302635"/>
<dbReference type="STRING" id="670483.S7PVY7"/>
<evidence type="ECO:0000256" key="2">
    <source>
        <dbReference type="ARBA" id="ARBA00023445"/>
    </source>
</evidence>
<dbReference type="RefSeq" id="XP_007870115.1">
    <property type="nucleotide sequence ID" value="XM_007871924.1"/>
</dbReference>
<evidence type="ECO:0000256" key="1">
    <source>
        <dbReference type="ARBA" id="ARBA00023002"/>
    </source>
</evidence>